<keyword evidence="4" id="KW-0238">DNA-binding</keyword>
<dbReference type="Proteomes" id="UP000059419">
    <property type="component" value="Plasmid pEM01"/>
</dbReference>
<dbReference type="CDD" id="cd00609">
    <property type="entry name" value="AAT_like"/>
    <property type="match status" value="1"/>
</dbReference>
<dbReference type="EMBL" id="LN907828">
    <property type="protein sequence ID" value="CUU26006.1"/>
    <property type="molecule type" value="Genomic_DNA"/>
</dbReference>
<dbReference type="SUPFAM" id="SSF46785">
    <property type="entry name" value="Winged helix' DNA-binding domain"/>
    <property type="match status" value="1"/>
</dbReference>
<evidence type="ECO:0000256" key="2">
    <source>
        <dbReference type="ARBA" id="ARBA00022898"/>
    </source>
</evidence>
<geneLocation type="plasmid" evidence="8">
    <name>pEM01</name>
</geneLocation>
<evidence type="ECO:0000256" key="5">
    <source>
        <dbReference type="ARBA" id="ARBA00023163"/>
    </source>
</evidence>
<dbReference type="InterPro" id="IPR036390">
    <property type="entry name" value="WH_DNA-bd_sf"/>
</dbReference>
<comment type="similarity">
    <text evidence="1">In the C-terminal section; belongs to the class-I pyridoxal-phosphate-dependent aminotransferase family.</text>
</comment>
<keyword evidence="8" id="KW-1185">Reference proteome</keyword>
<dbReference type="SUPFAM" id="SSF53383">
    <property type="entry name" value="PLP-dependent transferases"/>
    <property type="match status" value="1"/>
</dbReference>
<keyword evidence="3" id="KW-0805">Transcription regulation</keyword>
<dbReference type="AlphaFoldDB" id="A0A0U5LB76"/>
<evidence type="ECO:0000313" key="8">
    <source>
        <dbReference type="Proteomes" id="UP000059419"/>
    </source>
</evidence>
<dbReference type="KEGG" id="ege:EM595_p0308"/>
<dbReference type="NCBIfam" id="NF012025">
    <property type="entry name" value="PRK15481.1"/>
    <property type="match status" value="1"/>
</dbReference>
<name>A0A0U5LB76_9GAMM</name>
<dbReference type="InterPro" id="IPR015421">
    <property type="entry name" value="PyrdxlP-dep_Trfase_major"/>
</dbReference>
<dbReference type="SMART" id="SM00345">
    <property type="entry name" value="HTH_GNTR"/>
    <property type="match status" value="1"/>
</dbReference>
<dbReference type="Gene3D" id="3.40.640.10">
    <property type="entry name" value="Type I PLP-dependent aspartate aminotransferase-like (Major domain)"/>
    <property type="match status" value="1"/>
</dbReference>
<feature type="domain" description="HTH gntR-type" evidence="6">
    <location>
        <begin position="5"/>
        <end position="73"/>
    </location>
</feature>
<dbReference type="Gene3D" id="1.10.10.10">
    <property type="entry name" value="Winged helix-like DNA-binding domain superfamily/Winged helix DNA-binding domain"/>
    <property type="match status" value="1"/>
</dbReference>
<keyword evidence="2" id="KW-0663">Pyridoxal phosphate</keyword>
<dbReference type="OrthoDB" id="9804020at2"/>
<dbReference type="GO" id="GO:0003700">
    <property type="term" value="F:DNA-binding transcription factor activity"/>
    <property type="evidence" value="ECO:0007669"/>
    <property type="project" value="InterPro"/>
</dbReference>
<evidence type="ECO:0000313" key="7">
    <source>
        <dbReference type="EMBL" id="CUU26006.1"/>
    </source>
</evidence>
<dbReference type="InterPro" id="IPR036388">
    <property type="entry name" value="WH-like_DNA-bd_sf"/>
</dbReference>
<evidence type="ECO:0000256" key="3">
    <source>
        <dbReference type="ARBA" id="ARBA00023015"/>
    </source>
</evidence>
<dbReference type="CDD" id="cd07377">
    <property type="entry name" value="WHTH_GntR"/>
    <property type="match status" value="1"/>
</dbReference>
<dbReference type="PANTHER" id="PTHR46577">
    <property type="entry name" value="HTH-TYPE TRANSCRIPTIONAL REGULATORY PROTEIN GABR"/>
    <property type="match status" value="1"/>
</dbReference>
<proteinExistence type="inferred from homology"/>
<dbReference type="InterPro" id="IPR000524">
    <property type="entry name" value="Tscrpt_reg_HTH_GntR"/>
</dbReference>
<dbReference type="RefSeq" id="WP_067436371.1">
    <property type="nucleotide sequence ID" value="NZ_JACSXD010000005.1"/>
</dbReference>
<dbReference type="PATRIC" id="fig|1619313.3.peg.3928"/>
<evidence type="ECO:0000259" key="6">
    <source>
        <dbReference type="PROSITE" id="PS50949"/>
    </source>
</evidence>
<dbReference type="PROSITE" id="PS50949">
    <property type="entry name" value="HTH_GNTR"/>
    <property type="match status" value="1"/>
</dbReference>
<evidence type="ECO:0000256" key="4">
    <source>
        <dbReference type="ARBA" id="ARBA00023125"/>
    </source>
</evidence>
<dbReference type="GO" id="GO:0030170">
    <property type="term" value="F:pyridoxal phosphate binding"/>
    <property type="evidence" value="ECO:0007669"/>
    <property type="project" value="InterPro"/>
</dbReference>
<dbReference type="GO" id="GO:0003677">
    <property type="term" value="F:DNA binding"/>
    <property type="evidence" value="ECO:0007669"/>
    <property type="project" value="UniProtKB-KW"/>
</dbReference>
<keyword evidence="5" id="KW-0804">Transcription</keyword>
<dbReference type="Pfam" id="PF00392">
    <property type="entry name" value="GntR"/>
    <property type="match status" value="1"/>
</dbReference>
<dbReference type="InterPro" id="IPR051446">
    <property type="entry name" value="HTH_trans_reg/aminotransferase"/>
</dbReference>
<organism evidence="7 8">
    <name type="scientific">Duffyella gerundensis</name>
    <dbReference type="NCBI Taxonomy" id="1619313"/>
    <lineage>
        <taxon>Bacteria</taxon>
        <taxon>Pseudomonadati</taxon>
        <taxon>Pseudomonadota</taxon>
        <taxon>Gammaproteobacteria</taxon>
        <taxon>Enterobacterales</taxon>
        <taxon>Erwiniaceae</taxon>
        <taxon>Duffyella</taxon>
    </lineage>
</organism>
<gene>
    <name evidence="7" type="primary">ptsJ</name>
    <name evidence="7" type="ORF">EM595_p0308</name>
</gene>
<protein>
    <submittedName>
        <fullName evidence="7">Putative transcriptional regulatory protein PtsJ</fullName>
    </submittedName>
</protein>
<evidence type="ECO:0000256" key="1">
    <source>
        <dbReference type="ARBA" id="ARBA00005384"/>
    </source>
</evidence>
<dbReference type="Pfam" id="PF00155">
    <property type="entry name" value="Aminotran_1_2"/>
    <property type="match status" value="1"/>
</dbReference>
<accession>A0A0U5LB76</accession>
<dbReference type="InterPro" id="IPR015424">
    <property type="entry name" value="PyrdxlP-dep_Trfase"/>
</dbReference>
<reference evidence="8" key="1">
    <citation type="submission" date="2015-11" db="EMBL/GenBank/DDBJ databases">
        <authorList>
            <person name="Blom J."/>
        </authorList>
    </citation>
    <scope>NUCLEOTIDE SEQUENCE [LARGE SCALE GENOMIC DNA]</scope>
    <source>
        <plasmid evidence="8">pEM01</plasmid>
    </source>
</reference>
<dbReference type="PANTHER" id="PTHR46577:SF1">
    <property type="entry name" value="HTH-TYPE TRANSCRIPTIONAL REGULATORY PROTEIN GABR"/>
    <property type="match status" value="1"/>
</dbReference>
<dbReference type="InterPro" id="IPR004839">
    <property type="entry name" value="Aminotransferase_I/II_large"/>
</dbReference>
<sequence>MKLSGKTAGEIFEQVRALIQSGELKSGDVLPPVREMATSLSVNRNTVAAAYKRLTDAGFAQSRGRNGTVIRGFAAPVVAMEGSPPNLALRDLAGGNPCVDFLPQVMPVRITPGLYGERAVSEQMEAIGRGWMDVDVTGSYEINLTSGAVDATERLLNGYLIAGDRVAVEDPCFLSSISTLMHNRLQAAGVPMDEEGMLEAPLADLLASGVQALIVTPRAHNPTGFGLSAQRAQRIRDLLKHYPQVLVIVDDHFSLLSTQDYHHIIPETTRHWALIRSTSKFLGPDMRLAFVASDRETSLRLQQRLNAGTNWVSHIIQHVAGAALTAADFDAHIAAVRETYRVRRQTLTDLLRHHDVQLADRHDGLNVWLPLNVDSTDLVMQLALQGWLVRGGEVFGLSQPAHGLRITVSDLDAAEAGSFVQSLSALLSALSQPTAAFFK</sequence>